<dbReference type="InterPro" id="IPR012674">
    <property type="entry name" value="Calycin"/>
</dbReference>
<gene>
    <name evidence="1" type="ORF">PENTCL1PPCAC_992</name>
</gene>
<dbReference type="SUPFAM" id="SSF50814">
    <property type="entry name" value="Lipocalins"/>
    <property type="match status" value="1"/>
</dbReference>
<sequence>TMAFVCPVKSHYAHFKLGLAYEGVAFDGRQAITKFELDGQKLIQTDTAVGYGEDSTIEATVNGKFLTCVEDCNGVKAISVYEKVQK</sequence>
<accession>A0AAV5S8R2</accession>
<evidence type="ECO:0000313" key="2">
    <source>
        <dbReference type="Proteomes" id="UP001432027"/>
    </source>
</evidence>
<reference evidence="1" key="1">
    <citation type="submission" date="2023-10" db="EMBL/GenBank/DDBJ databases">
        <title>Genome assembly of Pristionchus species.</title>
        <authorList>
            <person name="Yoshida K."/>
            <person name="Sommer R.J."/>
        </authorList>
    </citation>
    <scope>NUCLEOTIDE SEQUENCE</scope>
    <source>
        <strain evidence="1">RS0144</strain>
    </source>
</reference>
<dbReference type="EMBL" id="BTSX01000001">
    <property type="protein sequence ID" value="GMS78817.1"/>
    <property type="molecule type" value="Genomic_DNA"/>
</dbReference>
<keyword evidence="2" id="KW-1185">Reference proteome</keyword>
<dbReference type="AlphaFoldDB" id="A0AAV5S8R2"/>
<comment type="caution">
    <text evidence="1">The sequence shown here is derived from an EMBL/GenBank/DDBJ whole genome shotgun (WGS) entry which is preliminary data.</text>
</comment>
<proteinExistence type="predicted"/>
<dbReference type="Proteomes" id="UP001432027">
    <property type="component" value="Unassembled WGS sequence"/>
</dbReference>
<name>A0AAV5S8R2_9BILA</name>
<evidence type="ECO:0008006" key="3">
    <source>
        <dbReference type="Google" id="ProtNLM"/>
    </source>
</evidence>
<feature type="non-terminal residue" evidence="1">
    <location>
        <position position="1"/>
    </location>
</feature>
<protein>
    <recommendedName>
        <fullName evidence="3">Lipocalin/cytosolic fatty-acid binding domain-containing protein</fullName>
    </recommendedName>
</protein>
<evidence type="ECO:0000313" key="1">
    <source>
        <dbReference type="EMBL" id="GMS78817.1"/>
    </source>
</evidence>
<dbReference type="Gene3D" id="2.40.128.20">
    <property type="match status" value="1"/>
</dbReference>
<organism evidence="1 2">
    <name type="scientific">Pristionchus entomophagus</name>
    <dbReference type="NCBI Taxonomy" id="358040"/>
    <lineage>
        <taxon>Eukaryota</taxon>
        <taxon>Metazoa</taxon>
        <taxon>Ecdysozoa</taxon>
        <taxon>Nematoda</taxon>
        <taxon>Chromadorea</taxon>
        <taxon>Rhabditida</taxon>
        <taxon>Rhabditina</taxon>
        <taxon>Diplogasteromorpha</taxon>
        <taxon>Diplogasteroidea</taxon>
        <taxon>Neodiplogasteridae</taxon>
        <taxon>Pristionchus</taxon>
    </lineage>
</organism>